<evidence type="ECO:0000256" key="1">
    <source>
        <dbReference type="SAM" id="MobiDB-lite"/>
    </source>
</evidence>
<evidence type="ECO:0000313" key="3">
    <source>
        <dbReference type="Proteomes" id="UP000054498"/>
    </source>
</evidence>
<dbReference type="SUPFAM" id="SSF55961">
    <property type="entry name" value="Bet v1-like"/>
    <property type="match status" value="1"/>
</dbReference>
<name>A0A0D2JM47_9CHLO</name>
<dbReference type="RefSeq" id="XP_013899297.1">
    <property type="nucleotide sequence ID" value="XM_014043843.1"/>
</dbReference>
<feature type="compositionally biased region" description="Acidic residues" evidence="1">
    <location>
        <begin position="20"/>
        <end position="34"/>
    </location>
</feature>
<gene>
    <name evidence="2" type="ORF">MNEG_7685</name>
</gene>
<dbReference type="KEGG" id="mng:MNEG_7685"/>
<accession>A0A0D2JM47</accession>
<dbReference type="PANTHER" id="PTHR31385:SF1">
    <property type="entry name" value="PUTATIVE (DUF220)-RELATED"/>
    <property type="match status" value="1"/>
</dbReference>
<dbReference type="PANTHER" id="PTHR31385">
    <property type="entry name" value="PUTATIVE (DUF220)-RELATED"/>
    <property type="match status" value="1"/>
</dbReference>
<dbReference type="OrthoDB" id="530906at2759"/>
<protein>
    <recommendedName>
        <fullName evidence="4">Coenzyme Q-binding protein COQ10 START domain-containing protein</fullName>
    </recommendedName>
</protein>
<sequence>MDRRFLLRSHAAEVLPFASSDDEPTSSSDWDPEFDTSPSTPASSLSGPAAPPSSTLSSSSLGSAPWDEPAGGRAAVCQSRDVSSRLKGSATAQVDVEATYRISPRVLFDLLSNPQQHDKIFDAIERADSELLSEVGPVRTYRLDYLARWKFWKVSGTCTNKLIMTTDSQRGTVEFKLREPGFLRNYEGCWTITDAATGALNPLSAPAPASPQPAIASLSLGGRGGAAGAAPSHLAKPKQGVVSAIAHMLDQQELARLAAQRAEYSQHGEPRQRQHQLAMIRAQCFTTPSRTPPPPINQALKSQARAQIEDQLDGLVRAAEKLQG</sequence>
<feature type="region of interest" description="Disordered" evidence="1">
    <location>
        <begin position="16"/>
        <end position="74"/>
    </location>
</feature>
<evidence type="ECO:0000313" key="2">
    <source>
        <dbReference type="EMBL" id="KIZ00278.1"/>
    </source>
</evidence>
<reference evidence="2 3" key="1">
    <citation type="journal article" date="2013" name="BMC Genomics">
        <title>Reconstruction of the lipid metabolism for the microalga Monoraphidium neglectum from its genome sequence reveals characteristics suitable for biofuel production.</title>
        <authorList>
            <person name="Bogen C."/>
            <person name="Al-Dilaimi A."/>
            <person name="Albersmeier A."/>
            <person name="Wichmann J."/>
            <person name="Grundmann M."/>
            <person name="Rupp O."/>
            <person name="Lauersen K.J."/>
            <person name="Blifernez-Klassen O."/>
            <person name="Kalinowski J."/>
            <person name="Goesmann A."/>
            <person name="Mussgnug J.H."/>
            <person name="Kruse O."/>
        </authorList>
    </citation>
    <scope>NUCLEOTIDE SEQUENCE [LARGE SCALE GENOMIC DNA]</scope>
    <source>
        <strain evidence="2 3">SAG 48.87</strain>
    </source>
</reference>
<feature type="compositionally biased region" description="Low complexity" evidence="1">
    <location>
        <begin position="36"/>
        <end position="65"/>
    </location>
</feature>
<keyword evidence="3" id="KW-1185">Reference proteome</keyword>
<proteinExistence type="predicted"/>
<dbReference type="EMBL" id="KK101603">
    <property type="protein sequence ID" value="KIZ00278.1"/>
    <property type="molecule type" value="Genomic_DNA"/>
</dbReference>
<dbReference type="InterPro" id="IPR023393">
    <property type="entry name" value="START-like_dom_sf"/>
</dbReference>
<evidence type="ECO:0008006" key="4">
    <source>
        <dbReference type="Google" id="ProtNLM"/>
    </source>
</evidence>
<dbReference type="AlphaFoldDB" id="A0A0D2JM47"/>
<dbReference type="Gene3D" id="3.30.530.20">
    <property type="match status" value="1"/>
</dbReference>
<dbReference type="Proteomes" id="UP000054498">
    <property type="component" value="Unassembled WGS sequence"/>
</dbReference>
<dbReference type="GeneID" id="25740561"/>
<organism evidence="2 3">
    <name type="scientific">Monoraphidium neglectum</name>
    <dbReference type="NCBI Taxonomy" id="145388"/>
    <lineage>
        <taxon>Eukaryota</taxon>
        <taxon>Viridiplantae</taxon>
        <taxon>Chlorophyta</taxon>
        <taxon>core chlorophytes</taxon>
        <taxon>Chlorophyceae</taxon>
        <taxon>CS clade</taxon>
        <taxon>Sphaeropleales</taxon>
        <taxon>Selenastraceae</taxon>
        <taxon>Monoraphidium</taxon>
    </lineage>
</organism>